<sequence length="469" mass="48836">MSARKVTASGRAGDGEWKGWRGICGVEVGVEGDGETAGGGRFQGLRGGTGGGRRAGRKSRSGVVACDGVCKTQTVYLAGWLAGWLAGGMNAFGSRHDGRGGLGSSAQAAGVAPRYRANVPMHAPSCAPSLHSLHAPWTLPALAALAARSLDAPYALPGRSLRPPWTLPTPSLHAPCTTATSCPLPQRPTVLVPQSLTMTSLRRLAAVIRSGPDNVPSVPCPVSRVPCPESRVQSPESSVQCPVSSVQSPVPSAQPAHRVLLPNTPPPLSVSPSLHLSPCPTATSGWALALVHFAVLSLPAGLQSPTMPVVRRRAQPGVCLGRPKPGATTWRLGPELCETGVSACRSETKTRPSPGYFGLAQPAQAKPSSKRPSPTLLRRVAKAFADRVAASANQLPTSCPCPPAALAHQLPTICQPSANRLPTICQPSANHLPTICRASIPSRTSTLTFDRFHWLSGGIRLKRVGGLRQ</sequence>
<evidence type="ECO:0000313" key="3">
    <source>
        <dbReference type="Proteomes" id="UP000756921"/>
    </source>
</evidence>
<protein>
    <submittedName>
        <fullName evidence="2">Uncharacterized protein</fullName>
    </submittedName>
</protein>
<proteinExistence type="predicted"/>
<dbReference type="Proteomes" id="UP000756921">
    <property type="component" value="Unassembled WGS sequence"/>
</dbReference>
<dbReference type="AlphaFoldDB" id="A0A9P6GE84"/>
<organism evidence="2 3">
    <name type="scientific">Paraphaeosphaeria minitans</name>
    <dbReference type="NCBI Taxonomy" id="565426"/>
    <lineage>
        <taxon>Eukaryota</taxon>
        <taxon>Fungi</taxon>
        <taxon>Dikarya</taxon>
        <taxon>Ascomycota</taxon>
        <taxon>Pezizomycotina</taxon>
        <taxon>Dothideomycetes</taxon>
        <taxon>Pleosporomycetidae</taxon>
        <taxon>Pleosporales</taxon>
        <taxon>Massarineae</taxon>
        <taxon>Didymosphaeriaceae</taxon>
        <taxon>Paraphaeosphaeria</taxon>
    </lineage>
</organism>
<feature type="compositionally biased region" description="Gly residues" evidence="1">
    <location>
        <begin position="35"/>
        <end position="53"/>
    </location>
</feature>
<gene>
    <name evidence="2" type="ORF">PMIN01_09123</name>
</gene>
<feature type="region of interest" description="Disordered" evidence="1">
    <location>
        <begin position="35"/>
        <end position="58"/>
    </location>
</feature>
<evidence type="ECO:0000256" key="1">
    <source>
        <dbReference type="SAM" id="MobiDB-lite"/>
    </source>
</evidence>
<keyword evidence="3" id="KW-1185">Reference proteome</keyword>
<comment type="caution">
    <text evidence="2">The sequence shown here is derived from an EMBL/GenBank/DDBJ whole genome shotgun (WGS) entry which is preliminary data.</text>
</comment>
<dbReference type="EMBL" id="WJXW01000009">
    <property type="protein sequence ID" value="KAF9733440.1"/>
    <property type="molecule type" value="Genomic_DNA"/>
</dbReference>
<evidence type="ECO:0000313" key="2">
    <source>
        <dbReference type="EMBL" id="KAF9733440.1"/>
    </source>
</evidence>
<accession>A0A9P6GE84</accession>
<reference evidence="2" key="1">
    <citation type="journal article" date="2020" name="Mol. Plant Microbe Interact.">
        <title>Genome Sequence of the Biocontrol Agent Coniothyrium minitans strain Conio (IMI 134523).</title>
        <authorList>
            <person name="Patel D."/>
            <person name="Shittu T.A."/>
            <person name="Baroncelli R."/>
            <person name="Muthumeenakshi S."/>
            <person name="Osborne T.H."/>
            <person name="Janganan T.K."/>
            <person name="Sreenivasaprasad S."/>
        </authorList>
    </citation>
    <scope>NUCLEOTIDE SEQUENCE</scope>
    <source>
        <strain evidence="2">Conio</strain>
    </source>
</reference>
<name>A0A9P6GE84_9PLEO</name>